<protein>
    <submittedName>
        <fullName evidence="2">Uncharacterized protein</fullName>
    </submittedName>
</protein>
<evidence type="ECO:0000313" key="2">
    <source>
        <dbReference type="EMBL" id="RFM26140.1"/>
    </source>
</evidence>
<feature type="chain" id="PRO_5017710081" evidence="1">
    <location>
        <begin position="20"/>
        <end position="213"/>
    </location>
</feature>
<keyword evidence="3" id="KW-1185">Reference proteome</keyword>
<evidence type="ECO:0000256" key="1">
    <source>
        <dbReference type="SAM" id="SignalP"/>
    </source>
</evidence>
<dbReference type="RefSeq" id="WP_116849319.1">
    <property type="nucleotide sequence ID" value="NZ_QTJU01000011.1"/>
</dbReference>
<dbReference type="OrthoDB" id="7054664at2"/>
<dbReference type="AlphaFoldDB" id="A0A3E1NDW0"/>
<dbReference type="Proteomes" id="UP000261284">
    <property type="component" value="Unassembled WGS sequence"/>
</dbReference>
<comment type="caution">
    <text evidence="2">The sequence shown here is derived from an EMBL/GenBank/DDBJ whole genome shotgun (WGS) entry which is preliminary data.</text>
</comment>
<name>A0A3E1NDW0_9BACT</name>
<keyword evidence="1" id="KW-0732">Signal</keyword>
<sequence>MMRTLFLVLCIGLQLCVHAQELDFPDFRSKKDMFSKMQEKDIRADLATFTMTGIDEGAGKEPLQSIPVTDYGKDFITFSGNDVTVTLRSGPFLADKHKLAYSEEHLIKIDNKGYFGNYGSVPKTTVSAVTLTIAGDTIAIPAAAYTDFCNPVFTYNDAGNGKLKPYGGVYFSGDGKKIYIYLLKKEEGGSYEITWVISNKTYLRRVVDYGFLK</sequence>
<reference evidence="2 3" key="1">
    <citation type="submission" date="2018-08" db="EMBL/GenBank/DDBJ databases">
        <title>Chitinophagaceae sp. K23C18032701, a novel bacterium isolated from forest soil.</title>
        <authorList>
            <person name="Wang C."/>
        </authorList>
    </citation>
    <scope>NUCLEOTIDE SEQUENCE [LARGE SCALE GENOMIC DNA]</scope>
    <source>
        <strain evidence="2 3">K23C18032701</strain>
    </source>
</reference>
<accession>A0A3E1NDW0</accession>
<evidence type="ECO:0000313" key="3">
    <source>
        <dbReference type="Proteomes" id="UP000261284"/>
    </source>
</evidence>
<organism evidence="2 3">
    <name type="scientific">Deminuibacter soli</name>
    <dbReference type="NCBI Taxonomy" id="2291815"/>
    <lineage>
        <taxon>Bacteria</taxon>
        <taxon>Pseudomonadati</taxon>
        <taxon>Bacteroidota</taxon>
        <taxon>Chitinophagia</taxon>
        <taxon>Chitinophagales</taxon>
        <taxon>Chitinophagaceae</taxon>
        <taxon>Deminuibacter</taxon>
    </lineage>
</organism>
<feature type="signal peptide" evidence="1">
    <location>
        <begin position="1"/>
        <end position="19"/>
    </location>
</feature>
<dbReference type="EMBL" id="QTJU01000011">
    <property type="protein sequence ID" value="RFM26140.1"/>
    <property type="molecule type" value="Genomic_DNA"/>
</dbReference>
<gene>
    <name evidence="2" type="ORF">DXN05_21290</name>
</gene>
<proteinExistence type="predicted"/>